<dbReference type="STRING" id="1261131.lam_233"/>
<evidence type="ECO:0000256" key="6">
    <source>
        <dbReference type="ARBA" id="ARBA00022692"/>
    </source>
</evidence>
<keyword evidence="8" id="KW-0864">Zinc transport</keyword>
<feature type="transmembrane region" description="Helical" evidence="14">
    <location>
        <begin position="240"/>
        <end position="259"/>
    </location>
</feature>
<dbReference type="CDD" id="cd06550">
    <property type="entry name" value="TM_ABC_iron-siderophores_like"/>
    <property type="match status" value="1"/>
</dbReference>
<name>U6B6V4_9HYPH</name>
<dbReference type="GO" id="GO:0055085">
    <property type="term" value="P:transmembrane transport"/>
    <property type="evidence" value="ECO:0007669"/>
    <property type="project" value="InterPro"/>
</dbReference>
<gene>
    <name evidence="15" type="primary">znuB</name>
    <name evidence="15" type="ORF">lam_233</name>
</gene>
<feature type="transmembrane region" description="Helical" evidence="14">
    <location>
        <begin position="6"/>
        <end position="29"/>
    </location>
</feature>
<feature type="transmembrane region" description="Helical" evidence="14">
    <location>
        <begin position="85"/>
        <end position="108"/>
    </location>
</feature>
<dbReference type="AlphaFoldDB" id="U6B6V4"/>
<evidence type="ECO:0000256" key="3">
    <source>
        <dbReference type="ARBA" id="ARBA00008034"/>
    </source>
</evidence>
<feature type="transmembrane region" description="Helical" evidence="14">
    <location>
        <begin position="213"/>
        <end position="234"/>
    </location>
</feature>
<dbReference type="GO" id="GO:0010043">
    <property type="term" value="P:response to zinc ion"/>
    <property type="evidence" value="ECO:0007669"/>
    <property type="project" value="TreeGrafter"/>
</dbReference>
<feature type="transmembrane region" description="Helical" evidence="14">
    <location>
        <begin position="171"/>
        <end position="201"/>
    </location>
</feature>
<evidence type="ECO:0000256" key="8">
    <source>
        <dbReference type="ARBA" id="ARBA00022906"/>
    </source>
</evidence>
<protein>
    <recommendedName>
        <fullName evidence="12">High-affinity zinc uptake system membrane protein ZnuB</fullName>
    </recommendedName>
</protein>
<comment type="similarity">
    <text evidence="3 13">Belongs to the ABC-3 integral membrane protein family.</text>
</comment>
<keyword evidence="16" id="KW-1185">Reference proteome</keyword>
<dbReference type="Proteomes" id="UP000017862">
    <property type="component" value="Chromosome"/>
</dbReference>
<dbReference type="InterPro" id="IPR037294">
    <property type="entry name" value="ABC_BtuC-like"/>
</dbReference>
<evidence type="ECO:0000256" key="12">
    <source>
        <dbReference type="ARBA" id="ARBA00040080"/>
    </source>
</evidence>
<keyword evidence="6 13" id="KW-0812">Transmembrane</keyword>
<evidence type="ECO:0000256" key="10">
    <source>
        <dbReference type="ARBA" id="ARBA00023065"/>
    </source>
</evidence>
<dbReference type="PANTHER" id="PTHR30477:SF23">
    <property type="entry name" value="HIGH-AFFINITY ZINC UPTAKE SYSTEM MEMBRANE PROTEIN ZNUB"/>
    <property type="match status" value="1"/>
</dbReference>
<keyword evidence="10" id="KW-0406">Ion transport</keyword>
<dbReference type="GO" id="GO:0006829">
    <property type="term" value="P:zinc ion transport"/>
    <property type="evidence" value="ECO:0007669"/>
    <property type="project" value="UniProtKB-KW"/>
</dbReference>
<organism evidence="15 16">
    <name type="scientific">Candidatus Liberibacter americanus str. Sao Paulo</name>
    <dbReference type="NCBI Taxonomy" id="1261131"/>
    <lineage>
        <taxon>Bacteria</taxon>
        <taxon>Pseudomonadati</taxon>
        <taxon>Pseudomonadota</taxon>
        <taxon>Alphaproteobacteria</taxon>
        <taxon>Hyphomicrobiales</taxon>
        <taxon>Rhizobiaceae</taxon>
        <taxon>Liberibacter</taxon>
    </lineage>
</organism>
<dbReference type="EMBL" id="CP006604">
    <property type="protein sequence ID" value="AHA27606.1"/>
    <property type="molecule type" value="Genomic_DNA"/>
</dbReference>
<proteinExistence type="inferred from homology"/>
<sequence length="271" mass="29639">MYNEFLTRALLAGVGIVLSTGPLGCFIIWQRIAYFGDTIAHSALLGVAISLMFEIPLPICVFIIASSASLLLIKIQKNENLSYDSILGVIAHSTLSLGLIILSFIDWVRTDLNIFLFGDILAVNINDIILIWSVGILNILVLITIWKPLLATTINHELAKAEGINTEKNKIIFTLITSLMISISIKVVGITLVTSLLILPATTARRFSKSPESMVVISTIIGILGIIVGLYGSLVFDTPSGPSIIIATMIFFILSHIQIPKKLFFNKKLFK</sequence>
<keyword evidence="9 14" id="KW-1133">Transmembrane helix</keyword>
<evidence type="ECO:0000256" key="5">
    <source>
        <dbReference type="ARBA" id="ARBA00022475"/>
    </source>
</evidence>
<dbReference type="PATRIC" id="fig|1261131.3.peg.222"/>
<dbReference type="InterPro" id="IPR001626">
    <property type="entry name" value="ABC_TroCD"/>
</dbReference>
<dbReference type="PANTHER" id="PTHR30477">
    <property type="entry name" value="ABC-TRANSPORTER METAL-BINDING PROTEIN"/>
    <property type="match status" value="1"/>
</dbReference>
<evidence type="ECO:0000313" key="16">
    <source>
        <dbReference type="Proteomes" id="UP000017862"/>
    </source>
</evidence>
<dbReference type="SUPFAM" id="SSF81345">
    <property type="entry name" value="ABC transporter involved in vitamin B12 uptake, BtuC"/>
    <property type="match status" value="1"/>
</dbReference>
<dbReference type="KEGG" id="lar:lam_233"/>
<evidence type="ECO:0000256" key="9">
    <source>
        <dbReference type="ARBA" id="ARBA00022989"/>
    </source>
</evidence>
<reference evidence="15 16" key="1">
    <citation type="journal article" date="2014" name="Mol. Plant Microbe Interact.">
        <title>The complete genome sequence of Candidatus Liberibacter americanus, associated with citrus Huanglongbing.</title>
        <authorList>
            <person name="Wulff N.A."/>
            <person name="Zhang S."/>
            <person name="Setubal J.C."/>
            <person name="Almeida N.F."/>
            <person name="Martins E.C."/>
            <person name="Harakava R."/>
            <person name="Kumar D."/>
            <person name="Rangel L.T."/>
            <person name="Foissac X."/>
            <person name="Bove J."/>
            <person name="Gabriel D.W."/>
        </authorList>
    </citation>
    <scope>NUCLEOTIDE SEQUENCE [LARGE SCALE GENOMIC DNA]</scope>
    <source>
        <strain evidence="15 16">Sao Paulo</strain>
    </source>
</reference>
<dbReference type="eggNOG" id="COG1108">
    <property type="taxonomic scope" value="Bacteria"/>
</dbReference>
<dbReference type="RefSeq" id="WP_007556856.1">
    <property type="nucleotide sequence ID" value="NC_022793.1"/>
</dbReference>
<dbReference type="Pfam" id="PF00950">
    <property type="entry name" value="ABC-3"/>
    <property type="match status" value="1"/>
</dbReference>
<dbReference type="Gene3D" id="1.10.3470.10">
    <property type="entry name" value="ABC transporter involved in vitamin B12 uptake, BtuC"/>
    <property type="match status" value="1"/>
</dbReference>
<feature type="transmembrane region" description="Helical" evidence="14">
    <location>
        <begin position="129"/>
        <end position="151"/>
    </location>
</feature>
<comment type="subcellular location">
    <subcellularLocation>
        <location evidence="2 13">Cell membrane</location>
        <topology evidence="2 13">Multi-pass membrane protein</topology>
    </subcellularLocation>
</comment>
<keyword evidence="11 14" id="KW-0472">Membrane</keyword>
<dbReference type="HOGENOM" id="CLU_028808_3_2_5"/>
<comment type="function">
    <text evidence="1">Involved in the high-affinity zinc uptake transport system.</text>
</comment>
<evidence type="ECO:0000256" key="1">
    <source>
        <dbReference type="ARBA" id="ARBA00002313"/>
    </source>
</evidence>
<accession>U6B6V4</accession>
<evidence type="ECO:0000256" key="11">
    <source>
        <dbReference type="ARBA" id="ARBA00023136"/>
    </source>
</evidence>
<evidence type="ECO:0000313" key="15">
    <source>
        <dbReference type="EMBL" id="AHA27606.1"/>
    </source>
</evidence>
<dbReference type="GO" id="GO:0043190">
    <property type="term" value="C:ATP-binding cassette (ABC) transporter complex"/>
    <property type="evidence" value="ECO:0007669"/>
    <property type="project" value="InterPro"/>
</dbReference>
<keyword evidence="7" id="KW-0862">Zinc</keyword>
<evidence type="ECO:0000256" key="2">
    <source>
        <dbReference type="ARBA" id="ARBA00004651"/>
    </source>
</evidence>
<evidence type="ECO:0000256" key="13">
    <source>
        <dbReference type="RuleBase" id="RU003943"/>
    </source>
</evidence>
<evidence type="ECO:0000256" key="14">
    <source>
        <dbReference type="SAM" id="Phobius"/>
    </source>
</evidence>
<feature type="transmembrane region" description="Helical" evidence="14">
    <location>
        <begin position="41"/>
        <end position="65"/>
    </location>
</feature>
<keyword evidence="5" id="KW-1003">Cell membrane</keyword>
<keyword evidence="4 13" id="KW-0813">Transport</keyword>
<evidence type="ECO:0000256" key="7">
    <source>
        <dbReference type="ARBA" id="ARBA00022833"/>
    </source>
</evidence>
<evidence type="ECO:0000256" key="4">
    <source>
        <dbReference type="ARBA" id="ARBA00022448"/>
    </source>
</evidence>